<dbReference type="eggNOG" id="ENOG502RPCR">
    <property type="taxonomic scope" value="Eukaryota"/>
</dbReference>
<protein>
    <submittedName>
        <fullName evidence="2">Predicted protein</fullName>
    </submittedName>
</protein>
<keyword evidence="3" id="KW-1185">Reference proteome</keyword>
<name>C9SEQ6_VERA1</name>
<dbReference type="OrthoDB" id="10609911at2759"/>
<dbReference type="RefSeq" id="XP_003006619.1">
    <property type="nucleotide sequence ID" value="XM_003006573.1"/>
</dbReference>
<evidence type="ECO:0000313" key="3">
    <source>
        <dbReference type="Proteomes" id="UP000008698"/>
    </source>
</evidence>
<reference evidence="3" key="1">
    <citation type="journal article" date="2011" name="PLoS Pathog.">
        <title>Comparative genomics yields insights into niche adaptation of plant vascular wilt pathogens.</title>
        <authorList>
            <person name="Klosterman S.J."/>
            <person name="Subbarao K.V."/>
            <person name="Kang S."/>
            <person name="Veronese P."/>
            <person name="Gold S.E."/>
            <person name="Thomma B.P.H.J."/>
            <person name="Chen Z."/>
            <person name="Henrissat B."/>
            <person name="Lee Y.-H."/>
            <person name="Park J."/>
            <person name="Garcia-Pedrajas M.D."/>
            <person name="Barbara D.J."/>
            <person name="Anchieta A."/>
            <person name="de Jonge R."/>
            <person name="Santhanam P."/>
            <person name="Maruthachalam K."/>
            <person name="Atallah Z."/>
            <person name="Amyotte S.G."/>
            <person name="Paz Z."/>
            <person name="Inderbitzin P."/>
            <person name="Hayes R.J."/>
            <person name="Heiman D.I."/>
            <person name="Young S."/>
            <person name="Zeng Q."/>
            <person name="Engels R."/>
            <person name="Galagan J."/>
            <person name="Cuomo C.A."/>
            <person name="Dobinson K.F."/>
            <person name="Ma L.-J."/>
        </authorList>
    </citation>
    <scope>NUCLEOTIDE SEQUENCE [LARGE SCALE GENOMIC DNA]</scope>
    <source>
        <strain evidence="3">VaMs.102 / ATCC MYA-4576 / FGSC 10136</strain>
    </source>
</reference>
<dbReference type="EMBL" id="DS985216">
    <property type="protein sequence ID" value="EEY16649.1"/>
    <property type="molecule type" value="Genomic_DNA"/>
</dbReference>
<evidence type="ECO:0000256" key="1">
    <source>
        <dbReference type="SAM" id="MobiDB-lite"/>
    </source>
</evidence>
<feature type="region of interest" description="Disordered" evidence="1">
    <location>
        <begin position="44"/>
        <end position="98"/>
    </location>
</feature>
<dbReference type="GeneID" id="9533653"/>
<dbReference type="KEGG" id="val:VDBG_02758"/>
<gene>
    <name evidence="2" type="ORF">VDBG_02758</name>
</gene>
<dbReference type="Proteomes" id="UP000008698">
    <property type="component" value="Unassembled WGS sequence"/>
</dbReference>
<sequence length="176" mass="18724">MGGAARASKKRLADQGSSYDARMMTVCMNGRAIWNRKRYTLAGNAEAPNPEPTNDAKPACTGSRPTLSGAGNANQEIGPNARPPAENRPVVKGPASDTSAATPLHALIRLGLAACQGQLSNQVWVRDGPAQVETWAEAHNPRNDGMIIDQWAMDKPGRSSTQQKQSVLLLARNLNG</sequence>
<dbReference type="AlphaFoldDB" id="C9SEQ6"/>
<proteinExistence type="predicted"/>
<accession>C9SEQ6</accession>
<dbReference type="HOGENOM" id="CLU_1526330_0_0_1"/>
<evidence type="ECO:0000313" key="2">
    <source>
        <dbReference type="EMBL" id="EEY16649.1"/>
    </source>
</evidence>
<feature type="compositionally biased region" description="Polar residues" evidence="1">
    <location>
        <begin position="63"/>
        <end position="77"/>
    </location>
</feature>
<organism evidence="3">
    <name type="scientific">Verticillium alfalfae (strain VaMs.102 / ATCC MYA-4576 / FGSC 10136)</name>
    <name type="common">Verticillium wilt of alfalfa</name>
    <name type="synonym">Verticillium albo-atrum</name>
    <dbReference type="NCBI Taxonomy" id="526221"/>
    <lineage>
        <taxon>Eukaryota</taxon>
        <taxon>Fungi</taxon>
        <taxon>Dikarya</taxon>
        <taxon>Ascomycota</taxon>
        <taxon>Pezizomycotina</taxon>
        <taxon>Sordariomycetes</taxon>
        <taxon>Hypocreomycetidae</taxon>
        <taxon>Glomerellales</taxon>
        <taxon>Plectosphaerellaceae</taxon>
        <taxon>Verticillium</taxon>
    </lineage>
</organism>